<dbReference type="RefSeq" id="XP_016760254.1">
    <property type="nucleotide sequence ID" value="XM_016905838.1"/>
</dbReference>
<name>N1QFQ1_SPHMS</name>
<proteinExistence type="predicted"/>
<organism evidence="1 2">
    <name type="scientific">Sphaerulina musiva (strain SO2202)</name>
    <name type="common">Poplar stem canker fungus</name>
    <name type="synonym">Septoria musiva</name>
    <dbReference type="NCBI Taxonomy" id="692275"/>
    <lineage>
        <taxon>Eukaryota</taxon>
        <taxon>Fungi</taxon>
        <taxon>Dikarya</taxon>
        <taxon>Ascomycota</taxon>
        <taxon>Pezizomycotina</taxon>
        <taxon>Dothideomycetes</taxon>
        <taxon>Dothideomycetidae</taxon>
        <taxon>Mycosphaerellales</taxon>
        <taxon>Mycosphaerellaceae</taxon>
        <taxon>Sphaerulina</taxon>
    </lineage>
</organism>
<dbReference type="HOGENOM" id="CLU_1595591_0_0_1"/>
<dbReference type="EMBL" id="KB456265">
    <property type="protein sequence ID" value="EMF12133.1"/>
    <property type="molecule type" value="Genomic_DNA"/>
</dbReference>
<sequence length="167" mass="19033">MSPMEYLLTLASACRSRRAYVLAACTGLQPLYHRVTTPTAPPSSAYSAIEICHTAFLYPLPRQVVMTRQYLPTSARYLTGCLVHHQAGLVYQNQNNCNGSFTSEQTSKHNHPKHQQLLYVRTTQLDLHDRILNPTRFDFKTLSPVHEHCKLALLQRRAFTLEHAQLS</sequence>
<dbReference type="AlphaFoldDB" id="N1QFQ1"/>
<protein>
    <submittedName>
        <fullName evidence="1">Uncharacterized protein</fullName>
    </submittedName>
</protein>
<accession>N1QFQ1</accession>
<gene>
    <name evidence="1" type="ORF">SEPMUDRAFT_149894</name>
</gene>
<dbReference type="Proteomes" id="UP000016931">
    <property type="component" value="Unassembled WGS sequence"/>
</dbReference>
<evidence type="ECO:0000313" key="2">
    <source>
        <dbReference type="Proteomes" id="UP000016931"/>
    </source>
</evidence>
<reference evidence="1 2" key="1">
    <citation type="journal article" date="2012" name="PLoS Pathog.">
        <title>Diverse lifestyles and strategies of plant pathogenesis encoded in the genomes of eighteen Dothideomycetes fungi.</title>
        <authorList>
            <person name="Ohm R.A."/>
            <person name="Feau N."/>
            <person name="Henrissat B."/>
            <person name="Schoch C.L."/>
            <person name="Horwitz B.A."/>
            <person name="Barry K.W."/>
            <person name="Condon B.J."/>
            <person name="Copeland A.C."/>
            <person name="Dhillon B."/>
            <person name="Glaser F."/>
            <person name="Hesse C.N."/>
            <person name="Kosti I."/>
            <person name="LaButti K."/>
            <person name="Lindquist E.A."/>
            <person name="Lucas S."/>
            <person name="Salamov A.A."/>
            <person name="Bradshaw R.E."/>
            <person name="Ciuffetti L."/>
            <person name="Hamelin R.C."/>
            <person name="Kema G.H.J."/>
            <person name="Lawrence C."/>
            <person name="Scott J.A."/>
            <person name="Spatafora J.W."/>
            <person name="Turgeon B.G."/>
            <person name="de Wit P.J.G.M."/>
            <person name="Zhong S."/>
            <person name="Goodwin S.B."/>
            <person name="Grigoriev I.V."/>
        </authorList>
    </citation>
    <scope>NUCLEOTIDE SEQUENCE [LARGE SCALE GENOMIC DNA]</scope>
    <source>
        <strain evidence="1 2">SO2202</strain>
    </source>
</reference>
<keyword evidence="2" id="KW-1185">Reference proteome</keyword>
<evidence type="ECO:0000313" key="1">
    <source>
        <dbReference type="EMBL" id="EMF12133.1"/>
    </source>
</evidence>
<dbReference type="GeneID" id="27902975"/>